<dbReference type="Proteomes" id="UP000734511">
    <property type="component" value="Unassembled WGS sequence"/>
</dbReference>
<dbReference type="SMART" id="SM00824">
    <property type="entry name" value="PKS_TE"/>
    <property type="match status" value="1"/>
</dbReference>
<dbReference type="Pfam" id="PF00975">
    <property type="entry name" value="Thioesterase"/>
    <property type="match status" value="1"/>
</dbReference>
<sequence>MSVLVRHRGPARPRTRLVCFPHAGAPPGFFTAWGAGLPAHTEVLTARYPGSPAEGAALGDVAALAAAALDALAPRPTHLFGHSMGALVAYETARRLRRPPARLYVSACDAPPVGRAPVDVSGDDALLGELRRIGGTDPGLLGDEAALAALLPRIRHHFDLLNGYAFSSGPPLTCPVTAFHAHQDTEATADAVGRWREVTAAGFDLRGFPGDHFYLVAQRDQLLAEIGTRLDAPAADWQLAP</sequence>
<evidence type="ECO:0000256" key="1">
    <source>
        <dbReference type="ARBA" id="ARBA00007169"/>
    </source>
</evidence>
<proteinExistence type="inferred from homology"/>
<evidence type="ECO:0000256" key="2">
    <source>
        <dbReference type="ARBA" id="ARBA00022801"/>
    </source>
</evidence>
<keyword evidence="5" id="KW-1185">Reference proteome</keyword>
<dbReference type="Gene3D" id="3.40.50.1820">
    <property type="entry name" value="alpha/beta hydrolase"/>
    <property type="match status" value="1"/>
</dbReference>
<dbReference type="InterPro" id="IPR012223">
    <property type="entry name" value="TEII"/>
</dbReference>
<gene>
    <name evidence="4" type="ORF">HCN08_09105</name>
</gene>
<comment type="similarity">
    <text evidence="1">Belongs to the thioesterase family.</text>
</comment>
<evidence type="ECO:0000313" key="5">
    <source>
        <dbReference type="Proteomes" id="UP000734511"/>
    </source>
</evidence>
<dbReference type="InterPro" id="IPR029058">
    <property type="entry name" value="AB_hydrolase_fold"/>
</dbReference>
<reference evidence="4 5" key="1">
    <citation type="submission" date="2020-03" db="EMBL/GenBank/DDBJ databases">
        <title>WGS of actinomycetes isolated from Thailand.</title>
        <authorList>
            <person name="Thawai C."/>
        </authorList>
    </citation>
    <scope>NUCLEOTIDE SEQUENCE [LARGE SCALE GENOMIC DNA]</scope>
    <source>
        <strain evidence="4 5">PRB2-1</strain>
    </source>
</reference>
<evidence type="ECO:0000313" key="4">
    <source>
        <dbReference type="EMBL" id="NJP43555.1"/>
    </source>
</evidence>
<feature type="domain" description="Thioesterase TesA-like" evidence="3">
    <location>
        <begin position="18"/>
        <end position="222"/>
    </location>
</feature>
<dbReference type="EMBL" id="JAATEJ010000005">
    <property type="protein sequence ID" value="NJP43555.1"/>
    <property type="molecule type" value="Genomic_DNA"/>
</dbReference>
<dbReference type="InterPro" id="IPR020802">
    <property type="entry name" value="TesA-like"/>
</dbReference>
<accession>A0ABX0ZIG0</accession>
<comment type="caution">
    <text evidence="4">The sequence shown here is derived from an EMBL/GenBank/DDBJ whole genome shotgun (WGS) entry which is preliminary data.</text>
</comment>
<organism evidence="4 5">
    <name type="scientific">Actinacidiphila epipremni</name>
    <dbReference type="NCBI Taxonomy" id="2053013"/>
    <lineage>
        <taxon>Bacteria</taxon>
        <taxon>Bacillati</taxon>
        <taxon>Actinomycetota</taxon>
        <taxon>Actinomycetes</taxon>
        <taxon>Kitasatosporales</taxon>
        <taxon>Streptomycetaceae</taxon>
        <taxon>Actinacidiphila</taxon>
    </lineage>
</organism>
<protein>
    <submittedName>
        <fullName evidence="4">Thioesterase</fullName>
    </submittedName>
</protein>
<name>A0ABX0ZIG0_9ACTN</name>
<dbReference type="PANTHER" id="PTHR11487">
    <property type="entry name" value="THIOESTERASE"/>
    <property type="match status" value="1"/>
</dbReference>
<dbReference type="PANTHER" id="PTHR11487:SF0">
    <property type="entry name" value="S-ACYL FATTY ACID SYNTHASE THIOESTERASE, MEDIUM CHAIN"/>
    <property type="match status" value="1"/>
</dbReference>
<keyword evidence="2" id="KW-0378">Hydrolase</keyword>
<dbReference type="SUPFAM" id="SSF53474">
    <property type="entry name" value="alpha/beta-Hydrolases"/>
    <property type="match status" value="1"/>
</dbReference>
<dbReference type="RefSeq" id="WP_167982423.1">
    <property type="nucleotide sequence ID" value="NZ_JAATEJ010000005.1"/>
</dbReference>
<evidence type="ECO:0000259" key="3">
    <source>
        <dbReference type="SMART" id="SM00824"/>
    </source>
</evidence>
<dbReference type="InterPro" id="IPR001031">
    <property type="entry name" value="Thioesterase"/>
</dbReference>